<evidence type="ECO:0000256" key="1">
    <source>
        <dbReference type="ARBA" id="ARBA00022603"/>
    </source>
</evidence>
<name>A0A8H3F2G0_9LECA</name>
<evidence type="ECO:0000256" key="2">
    <source>
        <dbReference type="ARBA" id="ARBA00022679"/>
    </source>
</evidence>
<evidence type="ECO:0000313" key="6">
    <source>
        <dbReference type="Proteomes" id="UP000664534"/>
    </source>
</evidence>
<dbReference type="GO" id="GO:0032259">
    <property type="term" value="P:methylation"/>
    <property type="evidence" value="ECO:0007669"/>
    <property type="project" value="UniProtKB-KW"/>
</dbReference>
<dbReference type="GO" id="GO:0008171">
    <property type="term" value="F:O-methyltransferase activity"/>
    <property type="evidence" value="ECO:0007669"/>
    <property type="project" value="InterPro"/>
</dbReference>
<comment type="similarity">
    <text evidence="4">Belongs to the class I-like SAM-binding methyltransferase superfamily. Cation-dependent O-methyltransferase family.</text>
</comment>
<dbReference type="PROSITE" id="PS51682">
    <property type="entry name" value="SAM_OMT_I"/>
    <property type="match status" value="1"/>
</dbReference>
<dbReference type="Gene3D" id="3.40.50.150">
    <property type="entry name" value="Vaccinia Virus protein VP39"/>
    <property type="match status" value="1"/>
</dbReference>
<proteinExistence type="inferred from homology"/>
<protein>
    <recommendedName>
        <fullName evidence="7">O-methyltransferase</fullName>
    </recommendedName>
</protein>
<dbReference type="InterPro" id="IPR002935">
    <property type="entry name" value="SAM_O-MeTrfase"/>
</dbReference>
<gene>
    <name evidence="5" type="ORF">IMSHALPRED_003045</name>
</gene>
<dbReference type="AlphaFoldDB" id="A0A8H3F2G0"/>
<organism evidence="5 6">
    <name type="scientific">Imshaugia aleurites</name>
    <dbReference type="NCBI Taxonomy" id="172621"/>
    <lineage>
        <taxon>Eukaryota</taxon>
        <taxon>Fungi</taxon>
        <taxon>Dikarya</taxon>
        <taxon>Ascomycota</taxon>
        <taxon>Pezizomycotina</taxon>
        <taxon>Lecanoromycetes</taxon>
        <taxon>OSLEUM clade</taxon>
        <taxon>Lecanoromycetidae</taxon>
        <taxon>Lecanorales</taxon>
        <taxon>Lecanorineae</taxon>
        <taxon>Parmeliaceae</taxon>
        <taxon>Imshaugia</taxon>
    </lineage>
</organism>
<evidence type="ECO:0000256" key="3">
    <source>
        <dbReference type="ARBA" id="ARBA00022691"/>
    </source>
</evidence>
<comment type="caution">
    <text evidence="5">The sequence shown here is derived from an EMBL/GenBank/DDBJ whole genome shotgun (WGS) entry which is preliminary data.</text>
</comment>
<dbReference type="PANTHER" id="PTHR10509">
    <property type="entry name" value="O-METHYLTRANSFERASE-RELATED"/>
    <property type="match status" value="1"/>
</dbReference>
<evidence type="ECO:0000313" key="5">
    <source>
        <dbReference type="EMBL" id="CAF9916338.1"/>
    </source>
</evidence>
<keyword evidence="6" id="KW-1185">Reference proteome</keyword>
<accession>A0A8H3F2G0</accession>
<keyword evidence="2" id="KW-0808">Transferase</keyword>
<dbReference type="GO" id="GO:0008757">
    <property type="term" value="F:S-adenosylmethionine-dependent methyltransferase activity"/>
    <property type="evidence" value="ECO:0007669"/>
    <property type="project" value="TreeGrafter"/>
</dbReference>
<dbReference type="SUPFAM" id="SSF53335">
    <property type="entry name" value="S-adenosyl-L-methionine-dependent methyltransferases"/>
    <property type="match status" value="1"/>
</dbReference>
<evidence type="ECO:0008006" key="7">
    <source>
        <dbReference type="Google" id="ProtNLM"/>
    </source>
</evidence>
<dbReference type="Pfam" id="PF01596">
    <property type="entry name" value="Methyltransf_3"/>
    <property type="match status" value="1"/>
</dbReference>
<sequence>MPAPTTTQMSTQSRGDYETDSRWTSIDTYTMSHLHPSSRPNSAALTHTLQHSAARGLPDISCSSPAGKYLALQSRMLGVRHALEVGTLGGYSAIWLATENPAMSVTSIEYDATHAAVARQNIANAGVADRVKVLLGKGVDVLPRLYEEIESGQRERFGFAFIDADKLNNYTYFDWAVKMCVPRACVVVDNIVSKGKLAMAEEAEGNAMVRGARECVERVGRDKRVDATVLQTVGEKDYDGFLMAVVK</sequence>
<keyword evidence="1" id="KW-0489">Methyltransferase</keyword>
<keyword evidence="3" id="KW-0949">S-adenosyl-L-methionine</keyword>
<dbReference type="InterPro" id="IPR050362">
    <property type="entry name" value="Cation-dep_OMT"/>
</dbReference>
<dbReference type="InterPro" id="IPR029063">
    <property type="entry name" value="SAM-dependent_MTases_sf"/>
</dbReference>
<dbReference type="Proteomes" id="UP000664534">
    <property type="component" value="Unassembled WGS sequence"/>
</dbReference>
<dbReference type="PANTHER" id="PTHR10509:SF14">
    <property type="entry name" value="CAFFEOYL-COA O-METHYLTRANSFERASE 3-RELATED"/>
    <property type="match status" value="1"/>
</dbReference>
<reference evidence="5" key="1">
    <citation type="submission" date="2021-03" db="EMBL/GenBank/DDBJ databases">
        <authorList>
            <person name="Tagirdzhanova G."/>
        </authorList>
    </citation>
    <scope>NUCLEOTIDE SEQUENCE</scope>
</reference>
<dbReference type="OrthoDB" id="10251242at2759"/>
<evidence type="ECO:0000256" key="4">
    <source>
        <dbReference type="ARBA" id="ARBA00023453"/>
    </source>
</evidence>
<dbReference type="EMBL" id="CAJPDT010000016">
    <property type="protein sequence ID" value="CAF9916338.1"/>
    <property type="molecule type" value="Genomic_DNA"/>
</dbReference>